<comment type="caution">
    <text evidence="1">The sequence shown here is derived from an EMBL/GenBank/DDBJ whole genome shotgun (WGS) entry which is preliminary data.</text>
</comment>
<organism evidence="1 2">
    <name type="scientific">Yinghuangia aomiensis</name>
    <dbReference type="NCBI Taxonomy" id="676205"/>
    <lineage>
        <taxon>Bacteria</taxon>
        <taxon>Bacillati</taxon>
        <taxon>Actinomycetota</taxon>
        <taxon>Actinomycetes</taxon>
        <taxon>Kitasatosporales</taxon>
        <taxon>Streptomycetaceae</taxon>
        <taxon>Yinghuangia</taxon>
    </lineage>
</organism>
<protein>
    <submittedName>
        <fullName evidence="1">Uncharacterized protein</fullName>
    </submittedName>
</protein>
<proteinExistence type="predicted"/>
<keyword evidence="2" id="KW-1185">Reference proteome</keyword>
<evidence type="ECO:0000313" key="2">
    <source>
        <dbReference type="Proteomes" id="UP001500466"/>
    </source>
</evidence>
<sequence>MCLLDFLPVDFAPLSRVTSRDEGMQIGRPLDSSPSVKEWLLGRAVPDKP</sequence>
<dbReference type="EMBL" id="BAABHS010000060">
    <property type="protein sequence ID" value="GAA4996217.1"/>
    <property type="molecule type" value="Genomic_DNA"/>
</dbReference>
<dbReference type="Proteomes" id="UP001500466">
    <property type="component" value="Unassembled WGS sequence"/>
</dbReference>
<evidence type="ECO:0000313" key="1">
    <source>
        <dbReference type="EMBL" id="GAA4996217.1"/>
    </source>
</evidence>
<reference evidence="2" key="1">
    <citation type="journal article" date="2019" name="Int. J. Syst. Evol. Microbiol.">
        <title>The Global Catalogue of Microorganisms (GCM) 10K type strain sequencing project: providing services to taxonomists for standard genome sequencing and annotation.</title>
        <authorList>
            <consortium name="The Broad Institute Genomics Platform"/>
            <consortium name="The Broad Institute Genome Sequencing Center for Infectious Disease"/>
            <person name="Wu L."/>
            <person name="Ma J."/>
        </authorList>
    </citation>
    <scope>NUCLEOTIDE SEQUENCE [LARGE SCALE GENOMIC DNA]</scope>
    <source>
        <strain evidence="2">JCM 17986</strain>
    </source>
</reference>
<gene>
    <name evidence="1" type="ORF">GCM10023205_81740</name>
</gene>
<name>A0ABP9IEN7_9ACTN</name>
<accession>A0ABP9IEN7</accession>